<dbReference type="PROSITE" id="PS51740">
    <property type="entry name" value="SPOVT_ABRB"/>
    <property type="match status" value="1"/>
</dbReference>
<dbReference type="STRING" id="44252.DJ90_5437"/>
<gene>
    <name evidence="3" type="ORF">DJ90_5437</name>
</gene>
<evidence type="ECO:0000313" key="4">
    <source>
        <dbReference type="Proteomes" id="UP000029278"/>
    </source>
</evidence>
<proteinExistence type="predicted"/>
<dbReference type="PANTHER" id="PTHR36432:SF4">
    <property type="entry name" value="TRANSITION STATE REGULATOR ABH-RELATED"/>
    <property type="match status" value="1"/>
</dbReference>
<dbReference type="EMBL" id="JMQA01000002">
    <property type="protein sequence ID" value="KFN11992.1"/>
    <property type="molecule type" value="Genomic_DNA"/>
</dbReference>
<sequence length="251" mass="28409">MVFLPEAGESGMIRSIGIVRPLDELGRIVIPIELRRFIGIGQGDTIEFFIDNESQRIMMRPYRTQECLFCQSMEQLIYFRERFICAACLRELFPTQQAGSQQTAIMGIAVALENRNDPDAGAVRRPRQKTSELIRKLNEVMATYPSENQSKWAKRIGVSPSRVGQLLRAMKEAGSQQSANQEFAVVLENQSDSVAGAARRPRQKTSELIRKLNEVMATYPSENQSQWANRIVVSPSRVSQLLRAMKEEEGQ</sequence>
<dbReference type="InterPro" id="IPR037914">
    <property type="entry name" value="SpoVT-AbrB_sf"/>
</dbReference>
<reference evidence="3 4" key="1">
    <citation type="submission" date="2014-04" db="EMBL/GenBank/DDBJ databases">
        <authorList>
            <person name="Bishop-Lilly K.A."/>
            <person name="Broomall S.M."/>
            <person name="Chain P.S."/>
            <person name="Chertkov O."/>
            <person name="Coyne S.R."/>
            <person name="Daligault H.E."/>
            <person name="Davenport K.W."/>
            <person name="Erkkila T."/>
            <person name="Frey K.G."/>
            <person name="Gibbons H.S."/>
            <person name="Gu W."/>
            <person name="Jaissle J."/>
            <person name="Johnson S.L."/>
            <person name="Koroleva G.I."/>
            <person name="Ladner J.T."/>
            <person name="Lo C.-C."/>
            <person name="Minogue T.D."/>
            <person name="Munk C."/>
            <person name="Palacios G.F."/>
            <person name="Redden C.L."/>
            <person name="Rosenzweig C.N."/>
            <person name="Scholz M.B."/>
            <person name="Teshima H."/>
            <person name="Xu Y."/>
        </authorList>
    </citation>
    <scope>NUCLEOTIDE SEQUENCE [LARGE SCALE GENOMIC DNA]</scope>
    <source>
        <strain evidence="3 4">8244</strain>
    </source>
</reference>
<keyword evidence="1" id="KW-0238">DNA-binding</keyword>
<dbReference type="HOGENOM" id="CLU_1106298_0_0_9"/>
<organism evidence="3 4">
    <name type="scientific">Paenibacillus macerans</name>
    <name type="common">Bacillus macerans</name>
    <dbReference type="NCBI Taxonomy" id="44252"/>
    <lineage>
        <taxon>Bacteria</taxon>
        <taxon>Bacillati</taxon>
        <taxon>Bacillota</taxon>
        <taxon>Bacilli</taxon>
        <taxon>Bacillales</taxon>
        <taxon>Paenibacillaceae</taxon>
        <taxon>Paenibacillus</taxon>
    </lineage>
</organism>
<dbReference type="Pfam" id="PF04014">
    <property type="entry name" value="MazE_antitoxin"/>
    <property type="match status" value="1"/>
</dbReference>
<evidence type="ECO:0000313" key="3">
    <source>
        <dbReference type="EMBL" id="KFN11992.1"/>
    </source>
</evidence>
<dbReference type="SUPFAM" id="SSF89447">
    <property type="entry name" value="AbrB/MazE/MraZ-like"/>
    <property type="match status" value="1"/>
</dbReference>
<dbReference type="AlphaFoldDB" id="A0A090ZN04"/>
<dbReference type="PANTHER" id="PTHR36432">
    <property type="match status" value="1"/>
</dbReference>
<dbReference type="InterPro" id="IPR007159">
    <property type="entry name" value="SpoVT-AbrB_dom"/>
</dbReference>
<dbReference type="InterPro" id="IPR052731">
    <property type="entry name" value="B_subtilis_Trans_State_Reg"/>
</dbReference>
<evidence type="ECO:0000256" key="1">
    <source>
        <dbReference type="PROSITE-ProRule" id="PRU01076"/>
    </source>
</evidence>
<dbReference type="GO" id="GO:0003677">
    <property type="term" value="F:DNA binding"/>
    <property type="evidence" value="ECO:0007669"/>
    <property type="project" value="UniProtKB-UniRule"/>
</dbReference>
<accession>A0A090ZN04</accession>
<keyword evidence="4" id="KW-1185">Reference proteome</keyword>
<name>A0A090ZN04_PAEMA</name>
<protein>
    <recommendedName>
        <fullName evidence="2">SpoVT-AbrB domain-containing protein</fullName>
    </recommendedName>
</protein>
<comment type="caution">
    <text evidence="3">The sequence shown here is derived from an EMBL/GenBank/DDBJ whole genome shotgun (WGS) entry which is preliminary data.</text>
</comment>
<dbReference type="Gene3D" id="2.10.260.10">
    <property type="match status" value="1"/>
</dbReference>
<dbReference type="PATRIC" id="fig|44252.3.peg.306"/>
<feature type="domain" description="SpoVT-AbrB" evidence="2">
    <location>
        <begin position="17"/>
        <end position="64"/>
    </location>
</feature>
<dbReference type="Proteomes" id="UP000029278">
    <property type="component" value="Unassembled WGS sequence"/>
</dbReference>
<evidence type="ECO:0000259" key="2">
    <source>
        <dbReference type="PROSITE" id="PS51740"/>
    </source>
</evidence>